<name>A0A1Q4V305_9ACTN</name>
<keyword evidence="5" id="KW-0285">Flavoprotein</keyword>
<dbReference type="Gene3D" id="3.20.20.70">
    <property type="entry name" value="Aldolase class I"/>
    <property type="match status" value="2"/>
</dbReference>
<evidence type="ECO:0000256" key="12">
    <source>
        <dbReference type="ARBA" id="ARBA00023164"/>
    </source>
</evidence>
<dbReference type="Pfam" id="PF00310">
    <property type="entry name" value="GATase_2"/>
    <property type="match status" value="1"/>
</dbReference>
<comment type="caution">
    <text evidence="16">The sequence shown here is derived from an EMBL/GenBank/DDBJ whole genome shotgun (WGS) entry which is preliminary data.</text>
</comment>
<dbReference type="InterPro" id="IPR002932">
    <property type="entry name" value="Glu_synthdom"/>
</dbReference>
<keyword evidence="11" id="KW-0411">Iron-sulfur</keyword>
<evidence type="ECO:0000256" key="8">
    <source>
        <dbReference type="ARBA" id="ARBA00022962"/>
    </source>
</evidence>
<evidence type="ECO:0000256" key="1">
    <source>
        <dbReference type="ARBA" id="ARBA00001917"/>
    </source>
</evidence>
<keyword evidence="9" id="KW-0560">Oxidoreductase</keyword>
<organism evidence="16 17">
    <name type="scientific">Streptomyces uncialis</name>
    <dbReference type="NCBI Taxonomy" id="1048205"/>
    <lineage>
        <taxon>Bacteria</taxon>
        <taxon>Bacillati</taxon>
        <taxon>Actinomycetota</taxon>
        <taxon>Actinomycetes</taxon>
        <taxon>Kitasatosporales</taxon>
        <taxon>Streptomycetaceae</taxon>
        <taxon>Streptomyces</taxon>
    </lineage>
</organism>
<dbReference type="GO" id="GO:0006537">
    <property type="term" value="P:glutamate biosynthetic process"/>
    <property type="evidence" value="ECO:0007669"/>
    <property type="project" value="UniProtKB-KW"/>
</dbReference>
<dbReference type="GO" id="GO:0015930">
    <property type="term" value="F:glutamate synthase activity"/>
    <property type="evidence" value="ECO:0007669"/>
    <property type="project" value="InterPro"/>
</dbReference>
<dbReference type="EMBL" id="LFBV01000007">
    <property type="protein sequence ID" value="OKH92191.1"/>
    <property type="molecule type" value="Genomic_DNA"/>
</dbReference>
<dbReference type="PANTHER" id="PTHR11938">
    <property type="entry name" value="FAD NADPH DEHYDROGENASE/OXIDOREDUCTASE"/>
    <property type="match status" value="1"/>
</dbReference>
<dbReference type="GO" id="GO:0019676">
    <property type="term" value="P:ammonia assimilation cycle"/>
    <property type="evidence" value="ECO:0007669"/>
    <property type="project" value="TreeGrafter"/>
</dbReference>
<evidence type="ECO:0000256" key="10">
    <source>
        <dbReference type="ARBA" id="ARBA00023004"/>
    </source>
</evidence>
<keyword evidence="8" id="KW-0315">Glutamine amidotransferase</keyword>
<dbReference type="GO" id="GO:0046872">
    <property type="term" value="F:metal ion binding"/>
    <property type="evidence" value="ECO:0007669"/>
    <property type="project" value="UniProtKB-KW"/>
</dbReference>
<dbReference type="STRING" id="1048205.AB852_24925"/>
<comment type="similarity">
    <text evidence="3">Belongs to the glutamate synthase family.</text>
</comment>
<evidence type="ECO:0000256" key="11">
    <source>
        <dbReference type="ARBA" id="ARBA00023014"/>
    </source>
</evidence>
<keyword evidence="4" id="KW-0028">Amino-acid biosynthesis</keyword>
<dbReference type="GO" id="GO:0051538">
    <property type="term" value="F:3 iron, 4 sulfur cluster binding"/>
    <property type="evidence" value="ECO:0007669"/>
    <property type="project" value="UniProtKB-KW"/>
</dbReference>
<dbReference type="Proteomes" id="UP000186455">
    <property type="component" value="Unassembled WGS sequence"/>
</dbReference>
<comment type="pathway">
    <text evidence="14">Amino-acid biosynthesis.</text>
</comment>
<dbReference type="CDD" id="cd02808">
    <property type="entry name" value="GltS_FMN"/>
    <property type="match status" value="1"/>
</dbReference>
<reference evidence="16 17" key="1">
    <citation type="submission" date="2015-06" db="EMBL/GenBank/DDBJ databases">
        <title>Cloning and characterization of the uncialamcin biosynthetic gene cluster.</title>
        <authorList>
            <person name="Yan X."/>
            <person name="Huang T."/>
            <person name="Ge H."/>
            <person name="Shen B."/>
        </authorList>
    </citation>
    <scope>NUCLEOTIDE SEQUENCE [LARGE SCALE GENOMIC DNA]</scope>
    <source>
        <strain evidence="16 17">DCA2648</strain>
    </source>
</reference>
<dbReference type="InterPro" id="IPR002489">
    <property type="entry name" value="Glu_synth_asu_C"/>
</dbReference>
<evidence type="ECO:0000256" key="13">
    <source>
        <dbReference type="ARBA" id="ARBA00023291"/>
    </source>
</evidence>
<dbReference type="SUPFAM" id="SSF51395">
    <property type="entry name" value="FMN-linked oxidoreductases"/>
    <property type="match status" value="1"/>
</dbReference>
<gene>
    <name evidence="16" type="ORF">AB852_24925</name>
</gene>
<keyword evidence="13" id="KW-0003">3Fe-4S</keyword>
<comment type="cofactor">
    <cofactor evidence="1">
        <name>FMN</name>
        <dbReference type="ChEBI" id="CHEBI:58210"/>
    </cofactor>
</comment>
<keyword evidence="10" id="KW-0408">Iron</keyword>
<dbReference type="RefSeq" id="WP_073792510.1">
    <property type="nucleotide sequence ID" value="NZ_LFBV01000007.1"/>
</dbReference>
<evidence type="ECO:0000259" key="15">
    <source>
        <dbReference type="PROSITE" id="PS51278"/>
    </source>
</evidence>
<dbReference type="Gene3D" id="2.160.20.60">
    <property type="entry name" value="Glutamate synthase, alpha subunit, C-terminal domain"/>
    <property type="match status" value="1"/>
</dbReference>
<evidence type="ECO:0000256" key="9">
    <source>
        <dbReference type="ARBA" id="ARBA00023002"/>
    </source>
</evidence>
<evidence type="ECO:0000313" key="16">
    <source>
        <dbReference type="EMBL" id="OKH92191.1"/>
    </source>
</evidence>
<evidence type="ECO:0000256" key="2">
    <source>
        <dbReference type="ARBA" id="ARBA00001927"/>
    </source>
</evidence>
<keyword evidence="7" id="KW-0479">Metal-binding</keyword>
<dbReference type="Pfam" id="PF01645">
    <property type="entry name" value="Glu_synthase"/>
    <property type="match status" value="1"/>
</dbReference>
<evidence type="ECO:0000256" key="6">
    <source>
        <dbReference type="ARBA" id="ARBA00022643"/>
    </source>
</evidence>
<dbReference type="SUPFAM" id="SSF56235">
    <property type="entry name" value="N-terminal nucleophile aminohydrolases (Ntn hydrolases)"/>
    <property type="match status" value="1"/>
</dbReference>
<protein>
    <submittedName>
        <fullName evidence="16">GltA</fullName>
    </submittedName>
</protein>
<dbReference type="PROSITE" id="PS51278">
    <property type="entry name" value="GATASE_TYPE_2"/>
    <property type="match status" value="1"/>
</dbReference>
<comment type="cofactor">
    <cofactor evidence="2">
        <name>[3Fe-4S] cluster</name>
        <dbReference type="ChEBI" id="CHEBI:21137"/>
    </cofactor>
</comment>
<evidence type="ECO:0000256" key="14">
    <source>
        <dbReference type="ARBA" id="ARBA00029440"/>
    </source>
</evidence>
<evidence type="ECO:0000313" key="17">
    <source>
        <dbReference type="Proteomes" id="UP000186455"/>
    </source>
</evidence>
<dbReference type="InterPro" id="IPR036485">
    <property type="entry name" value="Glu_synth_asu_C_sf"/>
</dbReference>
<evidence type="ECO:0000256" key="3">
    <source>
        <dbReference type="ARBA" id="ARBA00009716"/>
    </source>
</evidence>
<proteinExistence type="inferred from homology"/>
<dbReference type="PANTHER" id="PTHR11938:SF133">
    <property type="entry name" value="GLUTAMATE SYNTHASE (NADH)"/>
    <property type="match status" value="1"/>
</dbReference>
<dbReference type="Gene3D" id="3.60.20.10">
    <property type="entry name" value="Glutamine Phosphoribosylpyrophosphate, subunit 1, domain 1"/>
    <property type="match status" value="1"/>
</dbReference>
<dbReference type="Pfam" id="PF01493">
    <property type="entry name" value="GXGXG"/>
    <property type="match status" value="1"/>
</dbReference>
<dbReference type="CDD" id="cd00713">
    <property type="entry name" value="GltS"/>
    <property type="match status" value="1"/>
</dbReference>
<feature type="domain" description="Glutamine amidotransferase type-2" evidence="15">
    <location>
        <begin position="18"/>
        <end position="399"/>
    </location>
</feature>
<keyword evidence="12" id="KW-0314">Glutamate biosynthesis</keyword>
<evidence type="ECO:0000256" key="5">
    <source>
        <dbReference type="ARBA" id="ARBA00022630"/>
    </source>
</evidence>
<evidence type="ECO:0000256" key="7">
    <source>
        <dbReference type="ARBA" id="ARBA00022723"/>
    </source>
</evidence>
<dbReference type="InterPro" id="IPR017932">
    <property type="entry name" value="GATase_2_dom"/>
</dbReference>
<accession>A0A1Q4V305</accession>
<dbReference type="InterPro" id="IPR029055">
    <property type="entry name" value="Ntn_hydrolases_N"/>
</dbReference>
<evidence type="ECO:0000256" key="4">
    <source>
        <dbReference type="ARBA" id="ARBA00022605"/>
    </source>
</evidence>
<sequence>MNHSPLGLYSPAREHSDCGVGFVTRLDGVPSHDVIRKGDEALRAIPHRGGKSAEGVGDGAGVSVDLSVEFFGALTGEELRAGHFGVANCFVPTDAARRAAAVDLVARSIAGQGFEVLLVRDVPVDHGVARPAAERYQLPVVQWVFRAPEDWERAEVDAAAHRALLAVESVAYADDTHSGLYPLSLSARTQVLKGRLNSDEVIGYFRDLRDPRHSVRSLYFHTRFSTNTEPHPTMAQPFRLMAHNGELNTDRKNRLSDEALARARTRSIVRPPGQSDSSRLDQTLQSRVFDDGLDIVEAVVSLMPPAWENDRTLPTAVRDMLEYFSLYEEKNDGPAAVIFSDGNVVGARLDRLGLRPLRTVETADYLMVSSEAGQVAFPDDEVVHRGRIEAGGMLVVDHRTGRRMRTREILDTLAARRPYSELLTAARVDLDDLPAPDYERGTTTLGYDGDLTLAGRYVAYSLNQESFRFMLDPMLANGSERISAMGYGNAINALSDTEGGMAKYFSQRFAQVTNPPLDSIREADGMSMRVALGPKPDGTGDTNGRQLVLSSPVLGHLDMVRLRDQRIVPLERFAMLYVPVTGDETANADALRSALDRLCDDVERFATEGGGIALLTDRAISSTHAPLPVIHAVAAVNQRLIETGLRLRVSIVTESGQLASSHHVATALGFGASAVYSLSARLRAEEKHPSAPAPAGEITATDLALARFRKAAEKSLAKTMGRVGLCTAESYIGGEFFEPNYLDTRDDVFARIFPHMDAPVGGVGFARVAQAATDWHERARTVETEQQIPLLGLFKERSDGAGHSFGVTAVRGFGGMTEERPEFGRPADPEALRLLTLGQLDDAFGITDTAYRNTGYDALSDAEIDAFRITPGYRAFLRTTHEERARRPAALRDVLALPADVTGLRTPEEFARELGRFSLTGNANVMVRGMTVSVQEPDTGTTPPDGTVTARLRLMAPGPDGARRHTALADGLALAHPDEAVTRETDADGVVVAAVGTAARLLTLLTGAPGSLEPDEVQPAHEITRALASGAMSHGALVATAHEAVAHGTNMVGGMSNSGEGGEHHSRYGTIRGSRIKQFASGRFGIWAGYLADPMLQELEIKIGQGAKPGEGGQLPAPKVTVDIAAARGGTPGIELISPPPHHDTYSIEDLAQLIHDCKAARVRVVVKLVSSEGIGTIAVGVAKAGADVINVAGNTGGTGAAAVTSLKYAGRSAEIGVAEVHQALVANGLRQKVTLRCSGAHQTGGDVVTSALLGADSFEFGTTALMMLGCVMAKNCNVKCPAGLTTNAEAFEGDPRALAQYLLNIAHDVRQILARLGLRSLRDARGRTDLLQLLDHPASVGRLDVRRLLARVPEKTVADPEYLEKDFTTDDALIELVRAALLDRREPTALIEGIRLGNSDKSVGGQLGIDVERLLNHELGADDLAGVPAVVTDDRGRRRLADGAVRIRTTGSAGQSYGVFCNDGVTLEHTGTANDGVGKSQSGGRIVVRAPGGGSAERGGNVLIGNFALFGATGGRTFVQGEAGDRFAVRNSGATAVVEGVGDFGCEYMTGGTVLNLGGFGKGLGNGMSGGFLYQYDPSGELSGRVSADSLRVFPVTGTEHGAFHEEAVRLLLEWHLEATGSKLAARLLADWSTERRHMYCGMPRSLLLYQDATEILAAATRSELLDELATSIATDKLRAFKVDYRDRRTVLGGRAPALGDQGGDDMFSLLSSYTVLGVAQDLALKRVPGASGLDDPRVAEAVRNLVLTEDFFVKQRVVKYLRGTLERFGDDELATLIAIKRLDDYKRALTQRNNLSVDAPGTYGWIIHQTTKNVGRVRAARFDELLATAALEDIAGRRTPQAPTEAVTT</sequence>
<dbReference type="InterPro" id="IPR050711">
    <property type="entry name" value="ET-N_metabolism_enzyme"/>
</dbReference>
<dbReference type="SUPFAM" id="SSF69336">
    <property type="entry name" value="Alpha subunit of glutamate synthase, C-terminal domain"/>
    <property type="match status" value="1"/>
</dbReference>
<dbReference type="InterPro" id="IPR006982">
    <property type="entry name" value="Glu_synth_centr_N"/>
</dbReference>
<keyword evidence="6" id="KW-0288">FMN</keyword>
<dbReference type="InterPro" id="IPR013785">
    <property type="entry name" value="Aldolase_TIM"/>
</dbReference>
<dbReference type="Pfam" id="PF04898">
    <property type="entry name" value="Glu_syn_central"/>
    <property type="match status" value="1"/>
</dbReference>
<keyword evidence="17" id="KW-1185">Reference proteome</keyword>